<dbReference type="GO" id="GO:0005506">
    <property type="term" value="F:iron ion binding"/>
    <property type="evidence" value="ECO:0007669"/>
    <property type="project" value="InterPro"/>
</dbReference>
<keyword evidence="16" id="KW-0812">Transmembrane</keyword>
<evidence type="ECO:0000256" key="16">
    <source>
        <dbReference type="SAM" id="Phobius"/>
    </source>
</evidence>
<organism evidence="17">
    <name type="scientific">Maconellicoccus hirsutus</name>
    <name type="common">Pink hibiscus mealybug</name>
    <dbReference type="NCBI Taxonomy" id="177089"/>
    <lineage>
        <taxon>Eukaryota</taxon>
        <taxon>Metazoa</taxon>
        <taxon>Ecdysozoa</taxon>
        <taxon>Arthropoda</taxon>
        <taxon>Hexapoda</taxon>
        <taxon>Insecta</taxon>
        <taxon>Pterygota</taxon>
        <taxon>Neoptera</taxon>
        <taxon>Paraneoptera</taxon>
        <taxon>Hemiptera</taxon>
        <taxon>Sternorrhyncha</taxon>
        <taxon>Coccoidea</taxon>
        <taxon>Pseudococcidae</taxon>
        <taxon>Maconellicoccus</taxon>
    </lineage>
</organism>
<feature type="binding site" description="axial binding residue" evidence="14">
    <location>
        <position position="467"/>
    </location>
    <ligand>
        <name>heme</name>
        <dbReference type="ChEBI" id="CHEBI:30413"/>
    </ligand>
    <ligandPart>
        <name>Fe</name>
        <dbReference type="ChEBI" id="CHEBI:18248"/>
    </ligandPart>
</feature>
<keyword evidence="10 15" id="KW-0560">Oxidoreductase</keyword>
<dbReference type="FunFam" id="1.10.630.10:FF:000042">
    <property type="entry name" value="Cytochrome P450"/>
    <property type="match status" value="1"/>
</dbReference>
<feature type="transmembrane region" description="Helical" evidence="16">
    <location>
        <begin position="6"/>
        <end position="22"/>
    </location>
</feature>
<keyword evidence="11 14" id="KW-0408">Iron</keyword>
<evidence type="ECO:0000256" key="15">
    <source>
        <dbReference type="RuleBase" id="RU000461"/>
    </source>
</evidence>
<evidence type="ECO:0000256" key="12">
    <source>
        <dbReference type="ARBA" id="ARBA00023033"/>
    </source>
</evidence>
<keyword evidence="16" id="KW-1133">Transmembrane helix</keyword>
<dbReference type="PROSITE" id="PS00086">
    <property type="entry name" value="CYTOCHROME_P450"/>
    <property type="match status" value="1"/>
</dbReference>
<keyword evidence="6 14" id="KW-0349">Heme</keyword>
<evidence type="ECO:0000256" key="3">
    <source>
        <dbReference type="ARBA" id="ARBA00004174"/>
    </source>
</evidence>
<evidence type="ECO:0000256" key="9">
    <source>
        <dbReference type="ARBA" id="ARBA00022848"/>
    </source>
</evidence>
<dbReference type="Gene3D" id="1.10.630.10">
    <property type="entry name" value="Cytochrome P450"/>
    <property type="match status" value="1"/>
</dbReference>
<comment type="cofactor">
    <cofactor evidence="1 14">
        <name>heme</name>
        <dbReference type="ChEBI" id="CHEBI:30413"/>
    </cofactor>
</comment>
<comment type="similarity">
    <text evidence="5 15">Belongs to the cytochrome P450 family.</text>
</comment>
<evidence type="ECO:0000256" key="1">
    <source>
        <dbReference type="ARBA" id="ARBA00001971"/>
    </source>
</evidence>
<evidence type="ECO:0000256" key="8">
    <source>
        <dbReference type="ARBA" id="ARBA00022824"/>
    </source>
</evidence>
<evidence type="ECO:0000256" key="11">
    <source>
        <dbReference type="ARBA" id="ARBA00023004"/>
    </source>
</evidence>
<dbReference type="InterPro" id="IPR050476">
    <property type="entry name" value="Insect_CytP450_Detox"/>
</dbReference>
<comment type="function">
    <text evidence="2">May be involved in the metabolism of insect hormones and in the breakdown of synthetic insecticides.</text>
</comment>
<dbReference type="PRINTS" id="PR00465">
    <property type="entry name" value="EP450IV"/>
</dbReference>
<dbReference type="EMBL" id="OR117193">
    <property type="protein sequence ID" value="WIM41633.1"/>
    <property type="molecule type" value="mRNA"/>
</dbReference>
<name>A0AAT9UTT9_MACHI</name>
<dbReference type="GO" id="GO:0004497">
    <property type="term" value="F:monooxygenase activity"/>
    <property type="evidence" value="ECO:0007669"/>
    <property type="project" value="UniProtKB-KW"/>
</dbReference>
<evidence type="ECO:0000256" key="6">
    <source>
        <dbReference type="ARBA" id="ARBA00022617"/>
    </source>
</evidence>
<sequence>MDYQISSMLLLTCVILYLYRIWKNAYLFFEKLGIPYLKPNFLFGNMTDAILLRKSLVDVNLDLYRKLEPYKFAGIFNSMKATVMIRDPELLKHVLVKDFAYFSDRGINVDEKVDPLGYHLFTMKGDEWKNLRVKLTSTFSSGKMKMMFSLVKDCGENFSEVIDQISANETFDMKDLSSRYTTDTIASCAFGLESKTLNNPKSEFKSMVRKLLQFRIFMLVRVLWTNMPMKLIKFFNMTFFDSKAQKFLGDIVHKTIKYREQNNVTRNDFLDLLIALKNNTLMQKFQDTGDHEDIQTFLEQVGGKCLKSDIEMTNNLLAAQCILFFAAGYEAASTTLGFTLLELALNPHIQNKVRQEILDVLSTNDGQLTYDLMKQMTYTDMVISESLRKYPTSAILFRRTCQNYKIPGSDVIIPAETPILIPVYGIHLDEKYYDNPQEFRPERFTEQEKAKRSKYTYLPFGEGPRNCLAKRFGKMQVKLGLIYALKDFSYQVSPKMKFPLTFKRNFGLLTVDGIWLQRQKL</sequence>
<evidence type="ECO:0000256" key="7">
    <source>
        <dbReference type="ARBA" id="ARBA00022723"/>
    </source>
</evidence>
<proteinExistence type="evidence at transcript level"/>
<evidence type="ECO:0000256" key="14">
    <source>
        <dbReference type="PIRSR" id="PIRSR602403-1"/>
    </source>
</evidence>
<keyword evidence="7 14" id="KW-0479">Metal-binding</keyword>
<evidence type="ECO:0000256" key="5">
    <source>
        <dbReference type="ARBA" id="ARBA00010617"/>
    </source>
</evidence>
<dbReference type="InterPro" id="IPR036396">
    <property type="entry name" value="Cyt_P450_sf"/>
</dbReference>
<dbReference type="GO" id="GO:0005789">
    <property type="term" value="C:endoplasmic reticulum membrane"/>
    <property type="evidence" value="ECO:0007669"/>
    <property type="project" value="UniProtKB-SubCell"/>
</dbReference>
<keyword evidence="13 16" id="KW-0472">Membrane</keyword>
<evidence type="ECO:0000313" key="17">
    <source>
        <dbReference type="EMBL" id="WIM41633.1"/>
    </source>
</evidence>
<dbReference type="GO" id="GO:0016705">
    <property type="term" value="F:oxidoreductase activity, acting on paired donors, with incorporation or reduction of molecular oxygen"/>
    <property type="evidence" value="ECO:0007669"/>
    <property type="project" value="InterPro"/>
</dbReference>
<dbReference type="AlphaFoldDB" id="A0AAT9UTT9"/>
<evidence type="ECO:0000256" key="10">
    <source>
        <dbReference type="ARBA" id="ARBA00023002"/>
    </source>
</evidence>
<evidence type="ECO:0000256" key="13">
    <source>
        <dbReference type="ARBA" id="ARBA00023136"/>
    </source>
</evidence>
<dbReference type="PANTHER" id="PTHR24292">
    <property type="entry name" value="CYTOCHROME P450"/>
    <property type="match status" value="1"/>
</dbReference>
<keyword evidence="12 15" id="KW-0503">Monooxygenase</keyword>
<dbReference type="PANTHER" id="PTHR24292:SF54">
    <property type="entry name" value="CYP9F3-RELATED"/>
    <property type="match status" value="1"/>
</dbReference>
<dbReference type="SUPFAM" id="SSF48264">
    <property type="entry name" value="Cytochrome P450"/>
    <property type="match status" value="1"/>
</dbReference>
<dbReference type="InterPro" id="IPR001128">
    <property type="entry name" value="Cyt_P450"/>
</dbReference>
<protein>
    <submittedName>
        <fullName evidence="17">Cytochrome P450 6PZ26</fullName>
    </submittedName>
</protein>
<accession>A0AAT9UTT9</accession>
<dbReference type="InterPro" id="IPR017972">
    <property type="entry name" value="Cyt_P450_CS"/>
</dbReference>
<evidence type="ECO:0000256" key="2">
    <source>
        <dbReference type="ARBA" id="ARBA00003690"/>
    </source>
</evidence>
<dbReference type="Pfam" id="PF00067">
    <property type="entry name" value="p450"/>
    <property type="match status" value="1"/>
</dbReference>
<dbReference type="GO" id="GO:0020037">
    <property type="term" value="F:heme binding"/>
    <property type="evidence" value="ECO:0007669"/>
    <property type="project" value="InterPro"/>
</dbReference>
<dbReference type="InterPro" id="IPR002403">
    <property type="entry name" value="Cyt_P450_E_grp-IV"/>
</dbReference>
<keyword evidence="8" id="KW-0256">Endoplasmic reticulum</keyword>
<comment type="subcellular location">
    <subcellularLocation>
        <location evidence="4">Endoplasmic reticulum membrane</location>
        <topology evidence="4">Peripheral membrane protein</topology>
    </subcellularLocation>
    <subcellularLocation>
        <location evidence="3">Microsome membrane</location>
        <topology evidence="3">Peripheral membrane protein</topology>
    </subcellularLocation>
</comment>
<dbReference type="CDD" id="cd11056">
    <property type="entry name" value="CYP6-like"/>
    <property type="match status" value="1"/>
</dbReference>
<dbReference type="PRINTS" id="PR00385">
    <property type="entry name" value="P450"/>
</dbReference>
<evidence type="ECO:0000256" key="4">
    <source>
        <dbReference type="ARBA" id="ARBA00004406"/>
    </source>
</evidence>
<reference evidence="17" key="1">
    <citation type="submission" date="2023-06" db="EMBL/GenBank/DDBJ databases">
        <title>Identification of Cytochrome P450s in Maconellicoccus hirsutus.</title>
        <authorList>
            <person name="Selvamani S.B."/>
            <person name="Negi N."/>
            <person name="Nagarjuna Reddy K.V."/>
            <person name="Ramasamy G.G."/>
        </authorList>
    </citation>
    <scope>NUCLEOTIDE SEQUENCE</scope>
</reference>
<keyword evidence="9" id="KW-0492">Microsome</keyword>